<evidence type="ECO:0000313" key="2">
    <source>
        <dbReference type="EMBL" id="OQO12060.1"/>
    </source>
</evidence>
<gene>
    <name evidence="2" type="ORF">B0A48_02699</name>
</gene>
<comment type="caution">
    <text evidence="2">The sequence shown here is derived from an EMBL/GenBank/DDBJ whole genome shotgun (WGS) entry which is preliminary data.</text>
</comment>
<keyword evidence="1" id="KW-0732">Signal</keyword>
<evidence type="ECO:0000313" key="3">
    <source>
        <dbReference type="Proteomes" id="UP000192596"/>
    </source>
</evidence>
<dbReference type="Proteomes" id="UP000192596">
    <property type="component" value="Unassembled WGS sequence"/>
</dbReference>
<protein>
    <submittedName>
        <fullName evidence="2">Uncharacterized protein</fullName>
    </submittedName>
</protein>
<evidence type="ECO:0000256" key="1">
    <source>
        <dbReference type="SAM" id="SignalP"/>
    </source>
</evidence>
<dbReference type="EMBL" id="NAJO01000005">
    <property type="protein sequence ID" value="OQO12060.1"/>
    <property type="molecule type" value="Genomic_DNA"/>
</dbReference>
<dbReference type="AlphaFoldDB" id="A0A1V8TL08"/>
<dbReference type="InParanoid" id="A0A1V8TL08"/>
<keyword evidence="3" id="KW-1185">Reference proteome</keyword>
<name>A0A1V8TL08_9PEZI</name>
<organism evidence="2 3">
    <name type="scientific">Cryoendolithus antarcticus</name>
    <dbReference type="NCBI Taxonomy" id="1507870"/>
    <lineage>
        <taxon>Eukaryota</taxon>
        <taxon>Fungi</taxon>
        <taxon>Dikarya</taxon>
        <taxon>Ascomycota</taxon>
        <taxon>Pezizomycotina</taxon>
        <taxon>Dothideomycetes</taxon>
        <taxon>Dothideomycetidae</taxon>
        <taxon>Cladosporiales</taxon>
        <taxon>Cladosporiaceae</taxon>
        <taxon>Cryoendolithus</taxon>
    </lineage>
</organism>
<feature type="signal peptide" evidence="1">
    <location>
        <begin position="1"/>
        <end position="23"/>
    </location>
</feature>
<proteinExistence type="predicted"/>
<feature type="chain" id="PRO_5012799807" evidence="1">
    <location>
        <begin position="24"/>
        <end position="87"/>
    </location>
</feature>
<reference evidence="3" key="1">
    <citation type="submission" date="2017-03" db="EMBL/GenBank/DDBJ databases">
        <title>Genomes of endolithic fungi from Antarctica.</title>
        <authorList>
            <person name="Coleine C."/>
            <person name="Masonjones S."/>
            <person name="Stajich J.E."/>
        </authorList>
    </citation>
    <scope>NUCLEOTIDE SEQUENCE [LARGE SCALE GENOMIC DNA]</scope>
    <source>
        <strain evidence="3">CCFEE 5527</strain>
    </source>
</reference>
<accession>A0A1V8TL08</accession>
<sequence length="87" mass="9051">MSGLEPIALILAGISASAGVISASNALKQSNKSKPTSMTFYTANEQIQQYVNVSGDAFACATKDGVYAKSTQGTAAAMWTSTVSRKR</sequence>